<evidence type="ECO:0000256" key="12">
    <source>
        <dbReference type="SAM" id="MobiDB-lite"/>
    </source>
</evidence>
<name>S8EMT8_9LAMI</name>
<evidence type="ECO:0000256" key="6">
    <source>
        <dbReference type="ARBA" id="ARBA00022737"/>
    </source>
</evidence>
<keyword evidence="17" id="KW-1185">Reference proteome</keyword>
<dbReference type="FunFam" id="1.25.40.10:FF:000023">
    <property type="entry name" value="Pre-mRNA-splicing factor SYF1"/>
    <property type="match status" value="1"/>
</dbReference>
<evidence type="ECO:0000256" key="4">
    <source>
        <dbReference type="ARBA" id="ARBA00022664"/>
    </source>
</evidence>
<dbReference type="AlphaFoldDB" id="S8EMT8"/>
<evidence type="ECO:0000256" key="7">
    <source>
        <dbReference type="ARBA" id="ARBA00023187"/>
    </source>
</evidence>
<feature type="coiled-coil region" evidence="11">
    <location>
        <begin position="772"/>
        <end position="802"/>
    </location>
</feature>
<dbReference type="FunFam" id="1.25.40.10:FF:000411">
    <property type="entry name" value="pre-mRNA-splicing factor SYF1"/>
    <property type="match status" value="1"/>
</dbReference>
<comment type="caution">
    <text evidence="16">The sequence shown here is derived from an EMBL/GenBank/DDBJ whole genome shotgun (WGS) entry which is preliminary data.</text>
</comment>
<evidence type="ECO:0000256" key="5">
    <source>
        <dbReference type="ARBA" id="ARBA00022728"/>
    </source>
</evidence>
<evidence type="ECO:0000259" key="13">
    <source>
        <dbReference type="Pfam" id="PF23220"/>
    </source>
</evidence>
<evidence type="ECO:0000313" key="16">
    <source>
        <dbReference type="EMBL" id="EPS74007.1"/>
    </source>
</evidence>
<keyword evidence="5" id="KW-0747">Spliceosome</keyword>
<evidence type="ECO:0000256" key="3">
    <source>
        <dbReference type="ARBA" id="ARBA00011524"/>
    </source>
</evidence>
<dbReference type="FunFam" id="1.25.40.10:FF:000038">
    <property type="entry name" value="Putative pre-mRNA-splicing factor SYF1"/>
    <property type="match status" value="1"/>
</dbReference>
<evidence type="ECO:0000313" key="17">
    <source>
        <dbReference type="Proteomes" id="UP000015453"/>
    </source>
</evidence>
<dbReference type="Gene3D" id="1.25.40.430">
    <property type="match status" value="1"/>
</dbReference>
<dbReference type="PANTHER" id="PTHR11246:SF5">
    <property type="entry name" value="PRE-MRNA-SPLICING FACTOR SYF1"/>
    <property type="match status" value="1"/>
</dbReference>
<reference evidence="16 17" key="1">
    <citation type="journal article" date="2013" name="BMC Genomics">
        <title>The miniature genome of a carnivorous plant Genlisea aurea contains a low number of genes and short non-coding sequences.</title>
        <authorList>
            <person name="Leushkin E.V."/>
            <person name="Sutormin R.A."/>
            <person name="Nabieva E.R."/>
            <person name="Penin A.A."/>
            <person name="Kondrashov A.S."/>
            <person name="Logacheva M.D."/>
        </authorList>
    </citation>
    <scope>NUCLEOTIDE SEQUENCE [LARGE SCALE GENOMIC DNA]</scope>
</reference>
<dbReference type="Pfam" id="PF23233">
    <property type="entry name" value="HAT_Syf1_CNRKL1_N"/>
    <property type="match status" value="1"/>
</dbReference>
<keyword evidence="4" id="KW-0507">mRNA processing</keyword>
<comment type="similarity">
    <text evidence="2">Belongs to the crooked-neck family.</text>
</comment>
<dbReference type="GO" id="GO:0000349">
    <property type="term" value="P:generation of catalytic spliceosome for first transesterification step"/>
    <property type="evidence" value="ECO:0007669"/>
    <property type="project" value="TreeGrafter"/>
</dbReference>
<evidence type="ECO:0000256" key="9">
    <source>
        <dbReference type="ARBA" id="ARBA00039472"/>
    </source>
</evidence>
<dbReference type="InterPro" id="IPR055433">
    <property type="entry name" value="HAT_Syf1-like_N"/>
</dbReference>
<dbReference type="FunFam" id="1.25.40.10:FF:000390">
    <property type="entry name" value="Tetratricopeptide repeat (TPR)-like superfamily protein"/>
    <property type="match status" value="1"/>
</dbReference>
<dbReference type="EMBL" id="AUSU01000218">
    <property type="protein sequence ID" value="EPS74007.1"/>
    <property type="molecule type" value="Genomic_DNA"/>
</dbReference>
<dbReference type="Gene3D" id="1.25.40.10">
    <property type="entry name" value="Tetratricopeptide repeat domain"/>
    <property type="match status" value="4"/>
</dbReference>
<keyword evidence="8" id="KW-0539">Nucleus</keyword>
<dbReference type="InterPro" id="IPR003107">
    <property type="entry name" value="HAT"/>
</dbReference>
<evidence type="ECO:0000256" key="10">
    <source>
        <dbReference type="ARBA" id="ARBA00067212"/>
    </source>
</evidence>
<dbReference type="InterPro" id="IPR045075">
    <property type="entry name" value="Syf1-like"/>
</dbReference>
<dbReference type="InterPro" id="IPR056350">
    <property type="entry name" value="HAT_Syf1_central"/>
</dbReference>
<protein>
    <recommendedName>
        <fullName evidence="9">Pre-mRNA-splicing factor SYF1</fullName>
    </recommendedName>
    <alternativeName>
        <fullName evidence="10">Pre-mRNA-splicing factor syf1</fullName>
    </alternativeName>
</protein>
<dbReference type="GO" id="GO:0071007">
    <property type="term" value="C:U2-type catalytic step 2 spliceosome"/>
    <property type="evidence" value="ECO:0007669"/>
    <property type="project" value="TreeGrafter"/>
</dbReference>
<evidence type="ECO:0000256" key="1">
    <source>
        <dbReference type="ARBA" id="ARBA00004123"/>
    </source>
</evidence>
<dbReference type="SUPFAM" id="SSF48452">
    <property type="entry name" value="TPR-like"/>
    <property type="match status" value="5"/>
</dbReference>
<dbReference type="GO" id="GO:0071014">
    <property type="term" value="C:post-mRNA release spliceosomal complex"/>
    <property type="evidence" value="ECO:0007669"/>
    <property type="project" value="TreeGrafter"/>
</dbReference>
<dbReference type="SMART" id="SM00386">
    <property type="entry name" value="HAT"/>
    <property type="match status" value="10"/>
</dbReference>
<dbReference type="Proteomes" id="UP000015453">
    <property type="component" value="Unassembled WGS sequence"/>
</dbReference>
<proteinExistence type="inferred from homology"/>
<organism evidence="16 17">
    <name type="scientific">Genlisea aurea</name>
    <dbReference type="NCBI Taxonomy" id="192259"/>
    <lineage>
        <taxon>Eukaryota</taxon>
        <taxon>Viridiplantae</taxon>
        <taxon>Streptophyta</taxon>
        <taxon>Embryophyta</taxon>
        <taxon>Tracheophyta</taxon>
        <taxon>Spermatophyta</taxon>
        <taxon>Magnoliopsida</taxon>
        <taxon>eudicotyledons</taxon>
        <taxon>Gunneridae</taxon>
        <taxon>Pentapetalae</taxon>
        <taxon>asterids</taxon>
        <taxon>lamiids</taxon>
        <taxon>Lamiales</taxon>
        <taxon>Lentibulariaceae</taxon>
        <taxon>Genlisea</taxon>
    </lineage>
</organism>
<dbReference type="OrthoDB" id="10067343at2759"/>
<comment type="subcellular location">
    <subcellularLocation>
        <location evidence="1">Nucleus</location>
    </subcellularLocation>
</comment>
<evidence type="ECO:0000256" key="11">
    <source>
        <dbReference type="SAM" id="Coils"/>
    </source>
</evidence>
<dbReference type="PANTHER" id="PTHR11246">
    <property type="entry name" value="PRE-MRNA SPLICING FACTOR"/>
    <property type="match status" value="1"/>
</dbReference>
<feature type="domain" description="Pre-mRNA-splicing factor Syf1/CRNKL1-like C-terminal HAT-repeats" evidence="14">
    <location>
        <begin position="407"/>
        <end position="802"/>
    </location>
</feature>
<evidence type="ECO:0000256" key="8">
    <source>
        <dbReference type="ARBA" id="ARBA00023242"/>
    </source>
</evidence>
<dbReference type="InterPro" id="IPR055430">
    <property type="entry name" value="HAT_Syf1_CNRKL1_C"/>
</dbReference>
<feature type="compositionally biased region" description="Acidic residues" evidence="12">
    <location>
        <begin position="839"/>
        <end position="852"/>
    </location>
</feature>
<feature type="domain" description="Pre-mRNA-splicing factor SYF1 central HAT repeats" evidence="13">
    <location>
        <begin position="173"/>
        <end position="405"/>
    </location>
</feature>
<accession>S8EMT8</accession>
<gene>
    <name evidence="16" type="ORF">M569_00744</name>
</gene>
<keyword evidence="7" id="KW-0508">mRNA splicing</keyword>
<feature type="compositionally biased region" description="Acidic residues" evidence="12">
    <location>
        <begin position="875"/>
        <end position="885"/>
    </location>
</feature>
<feature type="domain" description="Pre-mRNA-splicing factor Syf1-like N-terminal HAT-repeats" evidence="15">
    <location>
        <begin position="12"/>
        <end position="170"/>
    </location>
</feature>
<keyword evidence="11" id="KW-0175">Coiled coil</keyword>
<keyword evidence="6" id="KW-0677">Repeat</keyword>
<feature type="region of interest" description="Disordered" evidence="12">
    <location>
        <begin position="832"/>
        <end position="908"/>
    </location>
</feature>
<evidence type="ECO:0000259" key="14">
    <source>
        <dbReference type="Pfam" id="PF23231"/>
    </source>
</evidence>
<evidence type="ECO:0000256" key="2">
    <source>
        <dbReference type="ARBA" id="ARBA00008644"/>
    </source>
</evidence>
<dbReference type="Pfam" id="PF23231">
    <property type="entry name" value="HAT_Syf1_CNRKL1_C"/>
    <property type="match status" value="1"/>
</dbReference>
<dbReference type="Pfam" id="PF23220">
    <property type="entry name" value="HAT_Syf1_M"/>
    <property type="match status" value="1"/>
</dbReference>
<dbReference type="FunFam" id="1.25.40.10:FF:000182">
    <property type="entry name" value="Pre-mRNA-splicing factor SYF1"/>
    <property type="match status" value="1"/>
</dbReference>
<comment type="subunit">
    <text evidence="3">Associated with the spliceosome.</text>
</comment>
<evidence type="ECO:0000259" key="15">
    <source>
        <dbReference type="Pfam" id="PF23233"/>
    </source>
</evidence>
<dbReference type="InterPro" id="IPR011990">
    <property type="entry name" value="TPR-like_helical_dom_sf"/>
</dbReference>
<dbReference type="GO" id="GO:0000974">
    <property type="term" value="C:Prp19 complex"/>
    <property type="evidence" value="ECO:0007669"/>
    <property type="project" value="TreeGrafter"/>
</dbReference>
<sequence length="908" mass="106084">MSISRDLYPTEEDYLYEEEVLRNPNSLKLWWRYLIARSEAPFKKRAVIYERALKALPGSYKLWHAYLRERLEIVRNLPVTHSQYQSLNNTFERALATMHKMPRIWIMYLISLTQQKLITKTRRTFDRALCALPVTQHERIWEPYLVFVSQKGCPIETSLRVYRRYLKYDPSHIEDFIDFLIRSELWQEAAERMAAVLNDDNFSSIKGKTKHRLWLELCDLLTQYAKEITGLNVDAIIRGGIRKFTDEVGRLWTSLADYYIRRGLLEKARDIFEEGMTTVIRVRDFGVIFDAYTQFEESMLSIKMESVDEDSDNEEDDEEKEEDDVRLDVEKLRKSVDKFWLKDDRDVDLRLARWEHLIDRRPELANSVLLRQNPHNVEQWHRRVKLFEGNPTRQIMTYTEAVRTVDPMKAVGKPHTLWVAFAKLYEGHGDVANARVIFDKAVQVNYKTVDHLASVWCEWAEMELKHKNFEGALELMRRSTAEPSVEVKRRVAADGNEPVQMKLHKSLKLWAFYVDLEESLGTLESTRAVYEKILDLRIATPQIIINYAMLLEDNKYFEDAFKVYERGVKIFKYPHVKDIWVAYLSKFVKRYGKSKLERARELFENAVEMAPADSVKTLYLQYAKLEEDFGLAKRAMQVYNQATKAVTDKEKLAMYEIYISRAAEIFGIPKTREIYEQAIEAGLPDRDVKVMCIKYAELEKSLGEIDRSRALFKHASQFADPRTDPDFWSKWHEFEVQHGNEDTFREMLRVKRSVSASYSQTHFILPEYLLQKDQMQTSLEEAKDVLKKAGIEEDEMAALERQVLPKDDAVVGRLGFVSGGVQNGGEMTKAAAVNKEDIELPDESSESEEEGDKVEIAQKEVPSAVFGGLARKREEEEEEMVDNGEDQQQKQQLGALERIKRMRRTTAA</sequence>